<dbReference type="STRING" id="1453429.UCYN_05830"/>
<sequence>MQKTIITNAKLFGHQGLQQILIDEQGIIQNIINAAHSIDHLENYKIHDAQGNLVSLGGLDLQINGGLGLSFTDIDKSQISKLQEICDFFWKQGINSFLPTIVTTSSENIQKSLSTIKHFIEIQNKQNKQNKQTAQILGVHLEGPFLNHQKKGAHPFNYLLEPSIDFVKKILGDYQDIVKIVTLAPELDKTKKVIPYLLSKEIIVSLGHSQANSEEAKIAFAMGASMVTHAYNAMPSLHHRQPGLLGEAIVNENVSCGLIADGQHVCTTMIDLLLRSSLYDKGIFLVSDALAPIGLGDGVYPWDDRKIEVKRGTARLLDKTLAGTTLPLLVGVQNLVNWKICSPEIAIALATESPRRAINLPGISVGQTASLIQWRWDHLNNQLNWQRLEI</sequence>
<evidence type="ECO:0000256" key="1">
    <source>
        <dbReference type="ARBA" id="ARBA00010716"/>
    </source>
</evidence>
<dbReference type="PANTHER" id="PTHR11113">
    <property type="entry name" value="N-ACETYLGLUCOSAMINE-6-PHOSPHATE DEACETYLASE"/>
    <property type="match status" value="1"/>
</dbReference>
<dbReference type="GO" id="GO:0046872">
    <property type="term" value="F:metal ion binding"/>
    <property type="evidence" value="ECO:0007669"/>
    <property type="project" value="UniProtKB-KW"/>
</dbReference>
<proteinExistence type="inferred from homology"/>
<dbReference type="AlphaFoldDB" id="D3EPA7"/>
<feature type="binding site" evidence="6">
    <location>
        <position position="264"/>
    </location>
    <ligand>
        <name>substrate</name>
    </ligand>
</feature>
<feature type="binding site" evidence="6">
    <location>
        <begin position="321"/>
        <end position="323"/>
    </location>
    <ligand>
        <name>substrate</name>
    </ligand>
</feature>
<dbReference type="HOGENOM" id="CLU_032482_2_0_3"/>
<feature type="active site" description="Proton donor/acceptor" evidence="5">
    <location>
        <position position="288"/>
    </location>
</feature>
<comment type="similarity">
    <text evidence="1 4">Belongs to the metallo-dependent hydrolases superfamily. NagA family.</text>
</comment>
<evidence type="ECO:0000256" key="2">
    <source>
        <dbReference type="ARBA" id="ARBA00022723"/>
    </source>
</evidence>
<organism evidence="9">
    <name type="scientific">Atelocyanobacterium thalassa (isolate ALOHA)</name>
    <dbReference type="NCBI Taxonomy" id="1453429"/>
    <lineage>
        <taxon>Bacteria</taxon>
        <taxon>Bacillati</taxon>
        <taxon>Cyanobacteriota</taxon>
        <taxon>Cyanophyceae</taxon>
        <taxon>Oscillatoriophycideae</taxon>
        <taxon>Chroococcales</taxon>
        <taxon>Aphanothecaceae</taxon>
        <taxon>Candidatus Atelocyanobacterium</taxon>
        <taxon>Candidatus Atelocyanobacterium thalassae</taxon>
    </lineage>
</organism>
<evidence type="ECO:0000313" key="9">
    <source>
        <dbReference type="Proteomes" id="UP000001405"/>
    </source>
</evidence>
<reference evidence="8 9" key="1">
    <citation type="journal article" date="2010" name="Nature">
        <title>Metabolic streamlining in an open-ocean nitrogen-fixing cyanobacterium.</title>
        <authorList>
            <person name="Tripp H.J."/>
            <person name="Bench S.R."/>
            <person name="Turk K.A."/>
            <person name="Foster R.A."/>
            <person name="Desany B.A."/>
            <person name="Niazi F."/>
            <person name="Affourtit J.P."/>
            <person name="Zehr J.P."/>
        </authorList>
    </citation>
    <scope>NUCLEOTIDE SEQUENCE [LARGE SCALE GENOMIC DNA]</scope>
    <source>
        <strain evidence="9">ALOHA</strain>
    </source>
</reference>
<keyword evidence="3 4" id="KW-0378">Hydrolase</keyword>
<protein>
    <submittedName>
        <fullName evidence="8">N-acetylglucosamine 6-phosphate deacetylase</fullName>
    </submittedName>
</protein>
<feature type="binding site" evidence="6">
    <location>
        <position position="153"/>
    </location>
    <ligand>
        <name>substrate</name>
    </ligand>
</feature>
<dbReference type="PIRSF" id="PIRSF038994">
    <property type="entry name" value="NagA"/>
    <property type="match status" value="1"/>
</dbReference>
<dbReference type="PATRIC" id="fig|713887.8.peg.541"/>
<dbReference type="Gene3D" id="3.20.20.140">
    <property type="entry name" value="Metal-dependent hydrolases"/>
    <property type="match status" value="1"/>
</dbReference>
<feature type="binding site" evidence="7">
    <location>
        <position position="142"/>
    </location>
    <ligand>
        <name>Zn(2+)</name>
        <dbReference type="ChEBI" id="CHEBI:29105"/>
    </ligand>
</feature>
<dbReference type="PANTHER" id="PTHR11113:SF14">
    <property type="entry name" value="N-ACETYLGLUCOSAMINE-6-PHOSPHATE DEACETYLASE"/>
    <property type="match status" value="1"/>
</dbReference>
<dbReference type="EMBL" id="CP001842">
    <property type="protein sequence ID" value="ADB95307.1"/>
    <property type="molecule type" value="Genomic_DNA"/>
</dbReference>
<feature type="binding site" evidence="7">
    <location>
        <position position="229"/>
    </location>
    <ligand>
        <name>Zn(2+)</name>
        <dbReference type="ChEBI" id="CHEBI:29105"/>
    </ligand>
</feature>
<evidence type="ECO:0000256" key="4">
    <source>
        <dbReference type="PIRNR" id="PIRNR038994"/>
    </source>
</evidence>
<keyword evidence="9" id="KW-1185">Reference proteome</keyword>
<dbReference type="SUPFAM" id="SSF51556">
    <property type="entry name" value="Metallo-dependent hydrolases"/>
    <property type="match status" value="1"/>
</dbReference>
<evidence type="ECO:0000256" key="7">
    <source>
        <dbReference type="PIRSR" id="PIRSR038994-3"/>
    </source>
</evidence>
<gene>
    <name evidence="8" type="ordered locus">UCYN_05830</name>
</gene>
<evidence type="ECO:0000256" key="3">
    <source>
        <dbReference type="ARBA" id="ARBA00022801"/>
    </source>
</evidence>
<name>D3EPA7_ATETH</name>
<dbReference type="NCBIfam" id="TIGR00221">
    <property type="entry name" value="nagA"/>
    <property type="match status" value="1"/>
</dbReference>
<dbReference type="GO" id="GO:0006046">
    <property type="term" value="P:N-acetylglucosamine catabolic process"/>
    <property type="evidence" value="ECO:0007669"/>
    <property type="project" value="TreeGrafter"/>
</dbReference>
<accession>D3EPA7</accession>
<feature type="binding site" evidence="7">
    <location>
        <position position="208"/>
    </location>
    <ligand>
        <name>Zn(2+)</name>
        <dbReference type="ChEBI" id="CHEBI:29105"/>
    </ligand>
</feature>
<comment type="cofactor">
    <cofactor evidence="7">
        <name>a divalent metal cation</name>
        <dbReference type="ChEBI" id="CHEBI:60240"/>
    </cofactor>
    <text evidence="7">Binds 1 divalent metal cation per subunit.</text>
</comment>
<dbReference type="KEGG" id="cyu:UCYN_05830"/>
<dbReference type="RefSeq" id="WP_012953971.1">
    <property type="nucleotide sequence ID" value="NC_013771.1"/>
</dbReference>
<dbReference type="InterPro" id="IPR032466">
    <property type="entry name" value="Metal_Hydrolase"/>
</dbReference>
<keyword evidence="2 7" id="KW-0479">Metal-binding</keyword>
<dbReference type="CDD" id="cd00854">
    <property type="entry name" value="NagA"/>
    <property type="match status" value="1"/>
</dbReference>
<dbReference type="Proteomes" id="UP000001405">
    <property type="component" value="Chromosome"/>
</dbReference>
<evidence type="ECO:0000256" key="5">
    <source>
        <dbReference type="PIRSR" id="PIRSR038994-1"/>
    </source>
</evidence>
<feature type="binding site" evidence="6">
    <location>
        <position position="240"/>
    </location>
    <ligand>
        <name>substrate</name>
    </ligand>
</feature>
<keyword evidence="4" id="KW-0119">Carbohydrate metabolism</keyword>
<dbReference type="GO" id="GO:0008448">
    <property type="term" value="F:N-acetylglucosamine-6-phosphate deacetylase activity"/>
    <property type="evidence" value="ECO:0007669"/>
    <property type="project" value="InterPro"/>
</dbReference>
<dbReference type="InterPro" id="IPR003764">
    <property type="entry name" value="GlcNAc_6-P_deAcase"/>
</dbReference>
<feature type="binding site" evidence="6">
    <location>
        <begin position="232"/>
        <end position="233"/>
    </location>
    <ligand>
        <name>substrate</name>
    </ligand>
</feature>
<evidence type="ECO:0000313" key="8">
    <source>
        <dbReference type="EMBL" id="ADB95307.1"/>
    </source>
</evidence>
<evidence type="ECO:0000256" key="6">
    <source>
        <dbReference type="PIRSR" id="PIRSR038994-2"/>
    </source>
</evidence>